<dbReference type="Proteomes" id="UP000553963">
    <property type="component" value="Unassembled WGS sequence"/>
</dbReference>
<reference evidence="1 2" key="1">
    <citation type="submission" date="2020-08" db="EMBL/GenBank/DDBJ databases">
        <title>Genomic Encyclopedia of Type Strains, Phase IV (KMG-IV): sequencing the most valuable type-strain genomes for metagenomic binning, comparative biology and taxonomic classification.</title>
        <authorList>
            <person name="Goeker M."/>
        </authorList>
    </citation>
    <scope>NUCLEOTIDE SEQUENCE [LARGE SCALE GENOMIC DNA]</scope>
    <source>
        <strain evidence="1 2">DSM 25966</strain>
    </source>
</reference>
<keyword evidence="2" id="KW-1185">Reference proteome</keyword>
<name>A0A840ASB9_9HYPH</name>
<dbReference type="AlphaFoldDB" id="A0A840ASB9"/>
<dbReference type="RefSeq" id="WP_183399325.1">
    <property type="nucleotide sequence ID" value="NZ_JACIDS010000003.1"/>
</dbReference>
<protein>
    <submittedName>
        <fullName evidence="1">Uncharacterized protein YwgA</fullName>
    </submittedName>
</protein>
<dbReference type="EMBL" id="JACIDS010000003">
    <property type="protein sequence ID" value="MBB3931711.1"/>
    <property type="molecule type" value="Genomic_DNA"/>
</dbReference>
<organism evidence="1 2">
    <name type="scientific">Kaistia hirudinis</name>
    <dbReference type="NCBI Taxonomy" id="1293440"/>
    <lineage>
        <taxon>Bacteria</taxon>
        <taxon>Pseudomonadati</taxon>
        <taxon>Pseudomonadota</taxon>
        <taxon>Alphaproteobacteria</taxon>
        <taxon>Hyphomicrobiales</taxon>
        <taxon>Kaistiaceae</taxon>
        <taxon>Kaistia</taxon>
    </lineage>
</organism>
<proteinExistence type="predicted"/>
<accession>A0A840ASB9</accession>
<evidence type="ECO:0000313" key="1">
    <source>
        <dbReference type="EMBL" id="MBB3931711.1"/>
    </source>
</evidence>
<sequence>MNRRELTLAILAAADGKPYTPVQVQKAAFLVTRNIPGIVTEGPAFNFAPYDYGPFDSSVYSEVESLQNQGLATVGQSYGRWRTYAANQAGIEAGAQVLAAIPEAQREYILEVARWVRSLDFATLVKSVYQAYPDMKVNSIFQG</sequence>
<comment type="caution">
    <text evidence="1">The sequence shown here is derived from an EMBL/GenBank/DDBJ whole genome shotgun (WGS) entry which is preliminary data.</text>
</comment>
<evidence type="ECO:0000313" key="2">
    <source>
        <dbReference type="Proteomes" id="UP000553963"/>
    </source>
</evidence>
<gene>
    <name evidence="1" type="ORF">GGR25_002761</name>
</gene>